<feature type="transmembrane region" description="Helical" evidence="1">
    <location>
        <begin position="111"/>
        <end position="129"/>
    </location>
</feature>
<name>A0ABV8XSE9_9MICC</name>
<feature type="transmembrane region" description="Helical" evidence="1">
    <location>
        <begin position="78"/>
        <end position="99"/>
    </location>
</feature>
<evidence type="ECO:0008006" key="4">
    <source>
        <dbReference type="Google" id="ProtNLM"/>
    </source>
</evidence>
<feature type="transmembrane region" description="Helical" evidence="1">
    <location>
        <begin position="141"/>
        <end position="160"/>
    </location>
</feature>
<protein>
    <recommendedName>
        <fullName evidence="4">Acyltransferase 3 domain-containing protein</fullName>
    </recommendedName>
</protein>
<gene>
    <name evidence="2" type="ORF">ACFO0K_02255</name>
</gene>
<evidence type="ECO:0000313" key="2">
    <source>
        <dbReference type="EMBL" id="MFC4428499.1"/>
    </source>
</evidence>
<keyword evidence="1" id="KW-0812">Transmembrane</keyword>
<accession>A0ABV8XSE9</accession>
<evidence type="ECO:0000313" key="3">
    <source>
        <dbReference type="Proteomes" id="UP001595965"/>
    </source>
</evidence>
<evidence type="ECO:0000256" key="1">
    <source>
        <dbReference type="SAM" id="Phobius"/>
    </source>
</evidence>
<keyword evidence="1" id="KW-0472">Membrane</keyword>
<organism evidence="2 3">
    <name type="scientific">Citricoccus alkalitolerans</name>
    <dbReference type="NCBI Taxonomy" id="246603"/>
    <lineage>
        <taxon>Bacteria</taxon>
        <taxon>Bacillati</taxon>
        <taxon>Actinomycetota</taxon>
        <taxon>Actinomycetes</taxon>
        <taxon>Micrococcales</taxon>
        <taxon>Micrococcaceae</taxon>
        <taxon>Citricoccus</taxon>
    </lineage>
</organism>
<proteinExistence type="predicted"/>
<feature type="transmembrane region" description="Helical" evidence="1">
    <location>
        <begin position="56"/>
        <end position="73"/>
    </location>
</feature>
<dbReference type="Proteomes" id="UP001595965">
    <property type="component" value="Unassembled WGS sequence"/>
</dbReference>
<sequence>MAASGRVLLWAFLLWPVTVLGYRVVGGAVLPEVTDGNLRSQVLFLVLSPLRPNAELWFLWALIVFFSLGRLVWRLPPWLVLGAAVGVSVLWSGVVQPAIGPDQRDSLGTGLYGFPQYFVLFIGAALFGSRDRSAPPSRRRAGRARWLVAGVVLAPLVHVGRHTLEVYLSHTVFIVAVACLLHVADVEVSDWSAPVVVAVVAPMVIWLGLLVGRAGAGTWILEAPETFRHLLSGRAGQVNTGTGPGR</sequence>
<keyword evidence="3" id="KW-1185">Reference proteome</keyword>
<comment type="caution">
    <text evidence="2">The sequence shown here is derived from an EMBL/GenBank/DDBJ whole genome shotgun (WGS) entry which is preliminary data.</text>
</comment>
<keyword evidence="1" id="KW-1133">Transmembrane helix</keyword>
<feature type="transmembrane region" description="Helical" evidence="1">
    <location>
        <begin position="191"/>
        <end position="211"/>
    </location>
</feature>
<reference evidence="3" key="1">
    <citation type="journal article" date="2019" name="Int. J. Syst. Evol. Microbiol.">
        <title>The Global Catalogue of Microorganisms (GCM) 10K type strain sequencing project: providing services to taxonomists for standard genome sequencing and annotation.</title>
        <authorList>
            <consortium name="The Broad Institute Genomics Platform"/>
            <consortium name="The Broad Institute Genome Sequencing Center for Infectious Disease"/>
            <person name="Wu L."/>
            <person name="Ma J."/>
        </authorList>
    </citation>
    <scope>NUCLEOTIDE SEQUENCE [LARGE SCALE GENOMIC DNA]</scope>
    <source>
        <strain evidence="3">CGMCC 1.12125</strain>
    </source>
</reference>
<dbReference type="RefSeq" id="WP_344229969.1">
    <property type="nucleotide sequence ID" value="NZ_BAAALH010000002.1"/>
</dbReference>
<feature type="transmembrane region" description="Helical" evidence="1">
    <location>
        <begin position="166"/>
        <end position="184"/>
    </location>
</feature>
<dbReference type="EMBL" id="JBHSEN010000001">
    <property type="protein sequence ID" value="MFC4428499.1"/>
    <property type="molecule type" value="Genomic_DNA"/>
</dbReference>